<dbReference type="Proteomes" id="UP000271683">
    <property type="component" value="Unassembled WGS sequence"/>
</dbReference>
<dbReference type="GO" id="GO:0016829">
    <property type="term" value="F:lyase activity"/>
    <property type="evidence" value="ECO:0007669"/>
    <property type="project" value="UniProtKB-KW"/>
</dbReference>
<dbReference type="GO" id="GO:0006631">
    <property type="term" value="P:fatty acid metabolic process"/>
    <property type="evidence" value="ECO:0007669"/>
    <property type="project" value="UniProtKB-KW"/>
</dbReference>
<dbReference type="EC" id="4.3.2.11" evidence="5"/>
<evidence type="ECO:0000256" key="6">
    <source>
        <dbReference type="ARBA" id="ARBA00035169"/>
    </source>
</evidence>
<evidence type="ECO:0000256" key="3">
    <source>
        <dbReference type="ARBA" id="ARBA00023239"/>
    </source>
</evidence>
<dbReference type="Pfam" id="PF10862">
    <property type="entry name" value="FcoT"/>
    <property type="match status" value="1"/>
</dbReference>
<dbReference type="InterPro" id="IPR043064">
    <property type="entry name" value="FcoT_ThioEstase_Rv0098-like_sf"/>
</dbReference>
<gene>
    <name evidence="9" type="ORF">EDD30_2777</name>
</gene>
<evidence type="ECO:0000256" key="7">
    <source>
        <dbReference type="ARBA" id="ARBA00035448"/>
    </source>
</evidence>
<evidence type="ECO:0000313" key="9">
    <source>
        <dbReference type="EMBL" id="ROP29949.1"/>
    </source>
</evidence>
<comment type="similarity">
    <text evidence="4">Belongs to the FcoT family.</text>
</comment>
<reference evidence="9 10" key="1">
    <citation type="submission" date="2018-11" db="EMBL/GenBank/DDBJ databases">
        <title>Sequencing the genomes of 1000 actinobacteria strains.</title>
        <authorList>
            <person name="Klenk H.-P."/>
        </authorList>
    </citation>
    <scope>NUCLEOTIDE SEQUENCE [LARGE SCALE GENOMIC DNA]</scope>
    <source>
        <strain evidence="9 10">DSM 43634</strain>
    </source>
</reference>
<proteinExistence type="inferred from homology"/>
<evidence type="ECO:0000256" key="2">
    <source>
        <dbReference type="ARBA" id="ARBA00023098"/>
    </source>
</evidence>
<dbReference type="InterPro" id="IPR022598">
    <property type="entry name" value="FcoT_ThioEstase"/>
</dbReference>
<keyword evidence="3" id="KW-0456">Lyase</keyword>
<evidence type="ECO:0000256" key="4">
    <source>
        <dbReference type="ARBA" id="ARBA00035117"/>
    </source>
</evidence>
<evidence type="ECO:0000313" key="10">
    <source>
        <dbReference type="Proteomes" id="UP000271683"/>
    </source>
</evidence>
<comment type="catalytic activity">
    <reaction evidence="8">
        <text>a (3R)-3-[(carboxymethyl)amino]fatty acid + holo-[ACP] + H(+) = a (2E)-enoyl-[ACP] + glycine + H2O</text>
        <dbReference type="Rhea" id="RHEA:74923"/>
        <dbReference type="Rhea" id="RHEA-COMP:9685"/>
        <dbReference type="Rhea" id="RHEA-COMP:9925"/>
        <dbReference type="ChEBI" id="CHEBI:15377"/>
        <dbReference type="ChEBI" id="CHEBI:15378"/>
        <dbReference type="ChEBI" id="CHEBI:57305"/>
        <dbReference type="ChEBI" id="CHEBI:64479"/>
        <dbReference type="ChEBI" id="CHEBI:78784"/>
        <dbReference type="ChEBI" id="CHEBI:193080"/>
        <dbReference type="EC" id="4.3.2.11"/>
    </reaction>
    <physiologicalReaction direction="right-to-left" evidence="8">
        <dbReference type="Rhea" id="RHEA:74925"/>
    </physiologicalReaction>
</comment>
<name>A0A3N1GI65_9ACTN</name>
<sequence length="198" mass="21924">MNTVTHAAGSVVGSGGAHATDEELLAAVLRPYRENCKYLRSAEVTAVGEPADGGRVTARCTFVIPESCYIDDTGHFNSVEFNICYNQMLYYTVAKTVQERLAAPFSRWTMDDYWARQLADFLITDFRSSFKRAMSGRYFHGELEINDIAEWGGSDIRDALVVLRTTCRYWDEQGGASAGEIRVAITNPPGATAEDART</sequence>
<organism evidence="9 10">
    <name type="scientific">Couchioplanes caeruleus</name>
    <dbReference type="NCBI Taxonomy" id="56438"/>
    <lineage>
        <taxon>Bacteria</taxon>
        <taxon>Bacillati</taxon>
        <taxon>Actinomycetota</taxon>
        <taxon>Actinomycetes</taxon>
        <taxon>Micromonosporales</taxon>
        <taxon>Micromonosporaceae</taxon>
        <taxon>Couchioplanes</taxon>
    </lineage>
</organism>
<protein>
    <recommendedName>
        <fullName evidence="6">(2E)-enoyl-[ACP] glycyltransferase</fullName>
        <ecNumber evidence="5">4.3.2.11</ecNumber>
    </recommendedName>
    <alternativeName>
        <fullName evidence="7">(2E)-unsaturated fatty acyl-[ACP] glycyltransferase</fullName>
    </alternativeName>
</protein>
<dbReference type="AlphaFoldDB" id="A0A3N1GI65"/>
<accession>A0A3N1GI65</accession>
<keyword evidence="2" id="KW-0443">Lipid metabolism</keyword>
<dbReference type="Gene3D" id="3.10.129.30">
    <property type="entry name" value="Rv0098, thioesterase-like hot dog domain"/>
    <property type="match status" value="1"/>
</dbReference>
<dbReference type="EMBL" id="RJKL01000001">
    <property type="protein sequence ID" value="ROP29949.1"/>
    <property type="molecule type" value="Genomic_DNA"/>
</dbReference>
<comment type="caution">
    <text evidence="9">The sequence shown here is derived from an EMBL/GenBank/DDBJ whole genome shotgun (WGS) entry which is preliminary data.</text>
</comment>
<evidence type="ECO:0000256" key="8">
    <source>
        <dbReference type="ARBA" id="ARBA00048742"/>
    </source>
</evidence>
<evidence type="ECO:0000256" key="5">
    <source>
        <dbReference type="ARBA" id="ARBA00035127"/>
    </source>
</evidence>
<keyword evidence="1" id="KW-0276">Fatty acid metabolism</keyword>
<evidence type="ECO:0000256" key="1">
    <source>
        <dbReference type="ARBA" id="ARBA00022832"/>
    </source>
</evidence>
<dbReference type="RefSeq" id="WP_244945239.1">
    <property type="nucleotide sequence ID" value="NZ_RJKL01000001.1"/>
</dbReference>